<dbReference type="AlphaFoldDB" id="A0A9K3LEY2"/>
<keyword evidence="1" id="KW-0175">Coiled coil</keyword>
<feature type="coiled-coil region" evidence="1">
    <location>
        <begin position="640"/>
        <end position="674"/>
    </location>
</feature>
<dbReference type="OrthoDB" id="1919336at2759"/>
<name>A0A9K3LEY2_9STRA</name>
<gene>
    <name evidence="4" type="ORF">IV203_035387</name>
</gene>
<evidence type="ECO:0000256" key="2">
    <source>
        <dbReference type="SAM" id="MobiDB-lite"/>
    </source>
</evidence>
<feature type="region of interest" description="Disordered" evidence="2">
    <location>
        <begin position="143"/>
        <end position="171"/>
    </location>
</feature>
<feature type="region of interest" description="Disordered" evidence="2">
    <location>
        <begin position="828"/>
        <end position="851"/>
    </location>
</feature>
<keyword evidence="5" id="KW-1185">Reference proteome</keyword>
<organism evidence="4 5">
    <name type="scientific">Nitzschia inconspicua</name>
    <dbReference type="NCBI Taxonomy" id="303405"/>
    <lineage>
        <taxon>Eukaryota</taxon>
        <taxon>Sar</taxon>
        <taxon>Stramenopiles</taxon>
        <taxon>Ochrophyta</taxon>
        <taxon>Bacillariophyta</taxon>
        <taxon>Bacillariophyceae</taxon>
        <taxon>Bacillariophycidae</taxon>
        <taxon>Bacillariales</taxon>
        <taxon>Bacillariaceae</taxon>
        <taxon>Nitzschia</taxon>
    </lineage>
</organism>
<feature type="domain" description="LysM" evidence="3">
    <location>
        <begin position="405"/>
        <end position="454"/>
    </location>
</feature>
<evidence type="ECO:0000313" key="5">
    <source>
        <dbReference type="Proteomes" id="UP000693970"/>
    </source>
</evidence>
<feature type="region of interest" description="Disordered" evidence="2">
    <location>
        <begin position="510"/>
        <end position="577"/>
    </location>
</feature>
<dbReference type="Pfam" id="PF01476">
    <property type="entry name" value="LysM"/>
    <property type="match status" value="2"/>
</dbReference>
<reference evidence="4" key="1">
    <citation type="journal article" date="2021" name="Sci. Rep.">
        <title>Diploid genomic architecture of Nitzschia inconspicua, an elite biomass production diatom.</title>
        <authorList>
            <person name="Oliver A."/>
            <person name="Podell S."/>
            <person name="Pinowska A."/>
            <person name="Traller J.C."/>
            <person name="Smith S.R."/>
            <person name="McClure R."/>
            <person name="Beliaev A."/>
            <person name="Bohutskyi P."/>
            <person name="Hill E.A."/>
            <person name="Rabines A."/>
            <person name="Zheng H."/>
            <person name="Allen L.Z."/>
            <person name="Kuo A."/>
            <person name="Grigoriev I.V."/>
            <person name="Allen A.E."/>
            <person name="Hazlebeck D."/>
            <person name="Allen E.E."/>
        </authorList>
    </citation>
    <scope>NUCLEOTIDE SEQUENCE</scope>
    <source>
        <strain evidence="4">Hildebrandi</strain>
    </source>
</reference>
<reference evidence="4" key="2">
    <citation type="submission" date="2021-04" db="EMBL/GenBank/DDBJ databases">
        <authorList>
            <person name="Podell S."/>
        </authorList>
    </citation>
    <scope>NUCLEOTIDE SEQUENCE</scope>
    <source>
        <strain evidence="4">Hildebrandi</strain>
    </source>
</reference>
<feature type="compositionally biased region" description="Low complexity" evidence="2">
    <location>
        <begin position="287"/>
        <end position="307"/>
    </location>
</feature>
<dbReference type="SMART" id="SM00257">
    <property type="entry name" value="LysM"/>
    <property type="match status" value="2"/>
</dbReference>
<dbReference type="InterPro" id="IPR018392">
    <property type="entry name" value="LysM"/>
</dbReference>
<protein>
    <submittedName>
        <fullName evidence="4">LysM domain containing protein</fullName>
    </submittedName>
</protein>
<sequence length="1027" mass="115460">MEINHPIPGWNAHRHASSPIAQPKYRFQDVPKCRKSLEGSVIQEVTTREAFKEIMGEMVLLCNEAMKRSRAGRTASKPLSLEYIADRLDVDDPCFGYIIRSEEGHLQGFITVTTFTNWQKNFKWDSLNEVSFYYDDDAHHLGNHSSGGDGGQVEASPGRKKRMSHKTLKKGSQKRIVDEDGSLAKELQKTVRLGDPYNEGIVWPRIAEISLLGALGCGKALVELVIEQLEFQRASGTANYDFVALQATDNSIPFYESRGFVRVGAVTYESNDEEMTGENRSVSPAFSTDSTASETNSSSSSSAAAEAVTPKCPEKVEAIAMSQTIVSSPHFVHEVVKPGQTPTEIAKLFKVSVWDIIFLNKDIYKDLRPTSRLIKGTLLNVPEPMDEDNEAANDYGSKAPDSPTKWYVAKENDTPRQIAKRFGLACNTLVSANRRRLPELQATSRLKAGTRLKVSNLNQQDEICQPYCHWSFPEDTAVEGGEPSYMMVYKLDRKTARNPRTVRNSFAVPVSQHSPPRLLFPPPPKTTVKSSSIEEVPKTGSPRQLVSRGHKPAPASLKFPKQPSRPAELKKTPPESGQDVYWDHQKELHPELAKPTPENEKIIKDRWSRLGGYKKEKYHAIAAEARKIYDQVEKDYMAEVTQWKKVCKKIQDEYEQNEEQKQAEAAAKQMAERQSTLYNKVVKLRDDALEGKEFQYWFVLTYIPDLKWCHLAPMFQDGHFGSDRKKAYGRPRYRLVDEKYGKELDISSAYCIPVRSRALKRTVDADKEEWDIQDGPVKLVKEESDTDAMDTLSVSTALSSSKKRLTKQPKFRARSAIKPITGKISVGSALRHSQDPLKRTRSSPVGASRKRSYDEVAVEEVHTPMKERNRRRCMRCVDFGAPHSQAVSCLGAKGRFGRDACEYYDASGAPTDKLSKLTVPGSGRKPRRCCRCIEFGAPDEQASRCPGAKGRFGRSACTFFSASGDRIVRSDIESEDFRLTEPPVKRQRTQSITAATTFPTDKEVDVLMTPSRKANPSHRPIVSDRRQ</sequence>
<dbReference type="EMBL" id="JAGRRH010000013">
    <property type="protein sequence ID" value="KAG7360288.1"/>
    <property type="molecule type" value="Genomic_DNA"/>
</dbReference>
<feature type="region of interest" description="Disordered" evidence="2">
    <location>
        <begin position="1008"/>
        <end position="1027"/>
    </location>
</feature>
<dbReference type="Proteomes" id="UP000693970">
    <property type="component" value="Unassembled WGS sequence"/>
</dbReference>
<dbReference type="CDD" id="cd00118">
    <property type="entry name" value="LysM"/>
    <property type="match status" value="2"/>
</dbReference>
<feature type="region of interest" description="Disordered" evidence="2">
    <location>
        <begin position="271"/>
        <end position="307"/>
    </location>
</feature>
<dbReference type="PROSITE" id="PS51782">
    <property type="entry name" value="LYSM"/>
    <property type="match status" value="1"/>
</dbReference>
<evidence type="ECO:0000313" key="4">
    <source>
        <dbReference type="EMBL" id="KAG7360288.1"/>
    </source>
</evidence>
<accession>A0A9K3LEY2</accession>
<evidence type="ECO:0000259" key="3">
    <source>
        <dbReference type="PROSITE" id="PS51782"/>
    </source>
</evidence>
<feature type="compositionally biased region" description="Basic residues" evidence="2">
    <location>
        <begin position="158"/>
        <end position="171"/>
    </location>
</feature>
<comment type="caution">
    <text evidence="4">The sequence shown here is derived from an EMBL/GenBank/DDBJ whole genome shotgun (WGS) entry which is preliminary data.</text>
</comment>
<proteinExistence type="predicted"/>
<evidence type="ECO:0000256" key="1">
    <source>
        <dbReference type="SAM" id="Coils"/>
    </source>
</evidence>